<keyword evidence="4 7" id="KW-1133">Transmembrane helix</keyword>
<dbReference type="RefSeq" id="XP_040764274.1">
    <property type="nucleotide sequence ID" value="XM_040910737.1"/>
</dbReference>
<evidence type="ECO:0000313" key="8">
    <source>
        <dbReference type="EMBL" id="KZT06534.1"/>
    </source>
</evidence>
<evidence type="ECO:0000313" key="9">
    <source>
        <dbReference type="Proteomes" id="UP000076871"/>
    </source>
</evidence>
<dbReference type="EMBL" id="KV427624">
    <property type="protein sequence ID" value="KZT06534.1"/>
    <property type="molecule type" value="Genomic_DNA"/>
</dbReference>
<comment type="subcellular location">
    <subcellularLocation>
        <location evidence="1">Membrane</location>
        <topology evidence="1">Multi-pass membrane protein</topology>
    </subcellularLocation>
</comment>
<comment type="similarity">
    <text evidence="2">Belongs to the acetate uptake transporter (AceTr) (TC 2.A.96) family.</text>
</comment>
<name>A0A165E9L2_9APHY</name>
<evidence type="ECO:0000256" key="4">
    <source>
        <dbReference type="ARBA" id="ARBA00022989"/>
    </source>
</evidence>
<proteinExistence type="inferred from homology"/>
<evidence type="ECO:0000256" key="2">
    <source>
        <dbReference type="ARBA" id="ARBA00005587"/>
    </source>
</evidence>
<dbReference type="GO" id="GO:0015123">
    <property type="term" value="F:acetate transmembrane transporter activity"/>
    <property type="evidence" value="ECO:0007669"/>
    <property type="project" value="TreeGrafter"/>
</dbReference>
<dbReference type="STRING" id="1314785.A0A165E9L2"/>
<dbReference type="Proteomes" id="UP000076871">
    <property type="component" value="Unassembled WGS sequence"/>
</dbReference>
<dbReference type="OrthoDB" id="3648309at2759"/>
<sequence>MSEKSGKSDHVTVLTPSEGHANGNYYAEAMTPEYHSPAPPPPTPLAFQFGNPTPLGMLAYGTVFLCSSLLTLEAGGVTSANLVLLFATFYGGISQTLVGCMEFYLGTVFCTYGGFNFSYGALYLPEIGIAAAYPDATEFTHAIGIYMAIWCIGALRTTGPIIWTLGMTVISLGCLSANCFHPHAALSKAGGAFGLAATCGAYYGAISGFYTRDSTFETIRLPPVVLAYSNPQSA</sequence>
<evidence type="ECO:0000256" key="1">
    <source>
        <dbReference type="ARBA" id="ARBA00004141"/>
    </source>
</evidence>
<evidence type="ECO:0000256" key="3">
    <source>
        <dbReference type="ARBA" id="ARBA00022692"/>
    </source>
</evidence>
<feature type="compositionally biased region" description="Basic and acidic residues" evidence="6">
    <location>
        <begin position="1"/>
        <end position="10"/>
    </location>
</feature>
<dbReference type="InParanoid" id="A0A165E9L2"/>
<feature type="transmembrane region" description="Helical" evidence="7">
    <location>
        <begin position="103"/>
        <end position="124"/>
    </location>
</feature>
<keyword evidence="5 7" id="KW-0472">Membrane</keyword>
<feature type="region of interest" description="Disordered" evidence="6">
    <location>
        <begin position="1"/>
        <end position="20"/>
    </location>
</feature>
<evidence type="ECO:0000256" key="6">
    <source>
        <dbReference type="SAM" id="MobiDB-lite"/>
    </source>
</evidence>
<gene>
    <name evidence="8" type="ORF">LAESUDRAFT_736926</name>
</gene>
<dbReference type="GO" id="GO:0005886">
    <property type="term" value="C:plasma membrane"/>
    <property type="evidence" value="ECO:0007669"/>
    <property type="project" value="TreeGrafter"/>
</dbReference>
<dbReference type="InterPro" id="IPR000791">
    <property type="entry name" value="Gpr1/Fun34/SatP-like"/>
</dbReference>
<keyword evidence="9" id="KW-1185">Reference proteome</keyword>
<feature type="transmembrane region" description="Helical" evidence="7">
    <location>
        <begin position="192"/>
        <end position="210"/>
    </location>
</feature>
<dbReference type="PANTHER" id="PTHR31123">
    <property type="entry name" value="ACCUMULATION OF DYADS PROTEIN 2-RELATED"/>
    <property type="match status" value="1"/>
</dbReference>
<organism evidence="8 9">
    <name type="scientific">Laetiporus sulphureus 93-53</name>
    <dbReference type="NCBI Taxonomy" id="1314785"/>
    <lineage>
        <taxon>Eukaryota</taxon>
        <taxon>Fungi</taxon>
        <taxon>Dikarya</taxon>
        <taxon>Basidiomycota</taxon>
        <taxon>Agaricomycotina</taxon>
        <taxon>Agaricomycetes</taxon>
        <taxon>Polyporales</taxon>
        <taxon>Laetiporus</taxon>
    </lineage>
</organism>
<dbReference type="Pfam" id="PF01184">
    <property type="entry name" value="Gpr1_Fun34_YaaH"/>
    <property type="match status" value="1"/>
</dbReference>
<feature type="transmembrane region" description="Helical" evidence="7">
    <location>
        <begin position="79"/>
        <end position="97"/>
    </location>
</feature>
<evidence type="ECO:0008006" key="10">
    <source>
        <dbReference type="Google" id="ProtNLM"/>
    </source>
</evidence>
<evidence type="ECO:0000256" key="7">
    <source>
        <dbReference type="SAM" id="Phobius"/>
    </source>
</evidence>
<dbReference type="AlphaFoldDB" id="A0A165E9L2"/>
<reference evidence="8 9" key="1">
    <citation type="journal article" date="2016" name="Mol. Biol. Evol.">
        <title>Comparative Genomics of Early-Diverging Mushroom-Forming Fungi Provides Insights into the Origins of Lignocellulose Decay Capabilities.</title>
        <authorList>
            <person name="Nagy L.G."/>
            <person name="Riley R."/>
            <person name="Tritt A."/>
            <person name="Adam C."/>
            <person name="Daum C."/>
            <person name="Floudas D."/>
            <person name="Sun H."/>
            <person name="Yadav J.S."/>
            <person name="Pangilinan J."/>
            <person name="Larsson K.H."/>
            <person name="Matsuura K."/>
            <person name="Barry K."/>
            <person name="Labutti K."/>
            <person name="Kuo R."/>
            <person name="Ohm R.A."/>
            <person name="Bhattacharya S.S."/>
            <person name="Shirouzu T."/>
            <person name="Yoshinaga Y."/>
            <person name="Martin F.M."/>
            <person name="Grigoriev I.V."/>
            <person name="Hibbett D.S."/>
        </authorList>
    </citation>
    <scope>NUCLEOTIDE SEQUENCE [LARGE SCALE GENOMIC DNA]</scope>
    <source>
        <strain evidence="8 9">93-53</strain>
    </source>
</reference>
<feature type="transmembrane region" description="Helical" evidence="7">
    <location>
        <begin position="55"/>
        <end position="72"/>
    </location>
</feature>
<accession>A0A165E9L2</accession>
<protein>
    <recommendedName>
        <fullName evidence="10">FUN34 transmembrane protein</fullName>
    </recommendedName>
</protein>
<evidence type="ECO:0000256" key="5">
    <source>
        <dbReference type="ARBA" id="ARBA00023136"/>
    </source>
</evidence>
<dbReference type="PANTHER" id="PTHR31123:SF1">
    <property type="entry name" value="ACCUMULATION OF DYADS PROTEIN 2-RELATED"/>
    <property type="match status" value="1"/>
</dbReference>
<keyword evidence="3 7" id="KW-0812">Transmembrane</keyword>
<dbReference type="GeneID" id="63827766"/>
<dbReference type="InterPro" id="IPR051633">
    <property type="entry name" value="AceTr"/>
</dbReference>